<proteinExistence type="predicted"/>
<gene>
    <name evidence="2" type="ORF">PANT1444_LOCUS1432</name>
</gene>
<accession>A0A7S0DZU1</accession>
<evidence type="ECO:0008006" key="3">
    <source>
        <dbReference type="Google" id="ProtNLM"/>
    </source>
</evidence>
<organism evidence="2">
    <name type="scientific">Phaeocystis antarctica</name>
    <dbReference type="NCBI Taxonomy" id="33657"/>
    <lineage>
        <taxon>Eukaryota</taxon>
        <taxon>Haptista</taxon>
        <taxon>Haptophyta</taxon>
        <taxon>Prymnesiophyceae</taxon>
        <taxon>Phaeocystales</taxon>
        <taxon>Phaeocystaceae</taxon>
        <taxon>Phaeocystis</taxon>
    </lineage>
</organism>
<feature type="chain" id="PRO_5031397846" description="Gamma-glutamylcyclotransferase" evidence="1">
    <location>
        <begin position="17"/>
        <end position="252"/>
    </location>
</feature>
<name>A0A7S0DZU1_9EUKA</name>
<sequence length="252" mass="26901">MRSLLIMSLLLAHADALHLGQPLASRRRLAAPRACAKQMEPTPELGPAEVCKVVCAGLKHINDPFPDAGITRLYNWMTAQGRVSLAPPPPKSGLQGGVTLEYFLEEAAGPAIGTFMECTRFGLVGEPTVMAGTPTRGGLATQLIEVHNEQVGPAGTAEEAAMVSLLAAPDAYLEEVLTATRDAQPLPAPPPPASAPPASKIPVRARYLFSLEQERRPPYAGCWLIKELFHMQQTKFQALNEGGEEFAGEDSG</sequence>
<feature type="signal peptide" evidence="1">
    <location>
        <begin position="1"/>
        <end position="16"/>
    </location>
</feature>
<evidence type="ECO:0000313" key="2">
    <source>
        <dbReference type="EMBL" id="CAD8469009.1"/>
    </source>
</evidence>
<dbReference type="AlphaFoldDB" id="A0A7S0DZU1"/>
<dbReference type="EMBL" id="HBEP01002535">
    <property type="protein sequence ID" value="CAD8469009.1"/>
    <property type="molecule type" value="Transcribed_RNA"/>
</dbReference>
<keyword evidence="1" id="KW-0732">Signal</keyword>
<reference evidence="2" key="1">
    <citation type="submission" date="2021-01" db="EMBL/GenBank/DDBJ databases">
        <authorList>
            <person name="Corre E."/>
            <person name="Pelletier E."/>
            <person name="Niang G."/>
            <person name="Scheremetjew M."/>
            <person name="Finn R."/>
            <person name="Kale V."/>
            <person name="Holt S."/>
            <person name="Cochrane G."/>
            <person name="Meng A."/>
            <person name="Brown T."/>
            <person name="Cohen L."/>
        </authorList>
    </citation>
    <scope>NUCLEOTIDE SEQUENCE</scope>
    <source>
        <strain evidence="2">CCMP1374</strain>
    </source>
</reference>
<protein>
    <recommendedName>
        <fullName evidence="3">Gamma-glutamylcyclotransferase</fullName>
    </recommendedName>
</protein>
<evidence type="ECO:0000256" key="1">
    <source>
        <dbReference type="SAM" id="SignalP"/>
    </source>
</evidence>